<dbReference type="PROSITE" id="PS00675">
    <property type="entry name" value="SIGMA54_INTERACT_1"/>
    <property type="match status" value="1"/>
</dbReference>
<dbReference type="AlphaFoldDB" id="W0RP38"/>
<dbReference type="PROSITE" id="PS00676">
    <property type="entry name" value="SIGMA54_INTERACT_2"/>
    <property type="match status" value="1"/>
</dbReference>
<evidence type="ECO:0000259" key="7">
    <source>
        <dbReference type="PROSITE" id="PS50045"/>
    </source>
</evidence>
<reference evidence="8 9" key="1">
    <citation type="journal article" date="2014" name="Genome Announc.">
        <title>Genome Sequence and Methylome of Soil Bacterium Gemmatirosa kalamazoonensis KBS708T, a Member of the Rarely Cultivated Gemmatimonadetes Phylum.</title>
        <authorList>
            <person name="Debruyn J.M."/>
            <person name="Radosevich M."/>
            <person name="Wommack K.E."/>
            <person name="Polson S.W."/>
            <person name="Hauser L.J."/>
            <person name="Fawaz M.N."/>
            <person name="Korlach J."/>
            <person name="Tsai Y.C."/>
        </authorList>
    </citation>
    <scope>NUCLEOTIDE SEQUENCE [LARGE SCALE GENOMIC DNA]</scope>
    <source>
        <strain evidence="8 9">KBS708</strain>
    </source>
</reference>
<dbReference type="InterPro" id="IPR025662">
    <property type="entry name" value="Sigma_54_int_dom_ATP-bd_1"/>
</dbReference>
<dbReference type="InterPro" id="IPR029016">
    <property type="entry name" value="GAF-like_dom_sf"/>
</dbReference>
<dbReference type="OrthoDB" id="9807827at2"/>
<gene>
    <name evidence="8" type="ORF">J421_3676</name>
</gene>
<keyword evidence="6" id="KW-0804">Transcription</keyword>
<dbReference type="InterPro" id="IPR002078">
    <property type="entry name" value="Sigma_54_int"/>
</dbReference>
<evidence type="ECO:0000256" key="1">
    <source>
        <dbReference type="ARBA" id="ARBA00022741"/>
    </source>
</evidence>
<keyword evidence="1" id="KW-0547">Nucleotide-binding</keyword>
<dbReference type="STRING" id="861299.J421_3676"/>
<dbReference type="Gene3D" id="1.10.10.60">
    <property type="entry name" value="Homeodomain-like"/>
    <property type="match status" value="1"/>
</dbReference>
<dbReference type="KEGG" id="gba:J421_3676"/>
<dbReference type="Gene3D" id="3.30.450.40">
    <property type="match status" value="1"/>
</dbReference>
<dbReference type="HOGENOM" id="CLU_000445_95_2_0"/>
<dbReference type="eggNOG" id="COG3829">
    <property type="taxonomic scope" value="Bacteria"/>
</dbReference>
<dbReference type="InParanoid" id="W0RP38"/>
<dbReference type="PANTHER" id="PTHR32071">
    <property type="entry name" value="TRANSCRIPTIONAL REGULATORY PROTEIN"/>
    <property type="match status" value="1"/>
</dbReference>
<dbReference type="PROSITE" id="PS00688">
    <property type="entry name" value="SIGMA54_INTERACT_3"/>
    <property type="match status" value="1"/>
</dbReference>
<dbReference type="GO" id="GO:0003677">
    <property type="term" value="F:DNA binding"/>
    <property type="evidence" value="ECO:0007669"/>
    <property type="project" value="UniProtKB-KW"/>
</dbReference>
<protein>
    <submittedName>
        <fullName evidence="8">Sigma-54 factor interaction domain-containing protein</fullName>
    </submittedName>
</protein>
<dbReference type="PATRIC" id="fig|861299.3.peg.3731"/>
<evidence type="ECO:0000256" key="3">
    <source>
        <dbReference type="ARBA" id="ARBA00023015"/>
    </source>
</evidence>
<keyword evidence="9" id="KW-1185">Reference proteome</keyword>
<dbReference type="CDD" id="cd00009">
    <property type="entry name" value="AAA"/>
    <property type="match status" value="1"/>
</dbReference>
<name>W0RP38_9BACT</name>
<evidence type="ECO:0000256" key="5">
    <source>
        <dbReference type="ARBA" id="ARBA00023159"/>
    </source>
</evidence>
<dbReference type="Pfam" id="PF25601">
    <property type="entry name" value="AAA_lid_14"/>
    <property type="match status" value="1"/>
</dbReference>
<sequence length="525" mass="56150">MPEPDRTSTILTAAWREAARHEPLAVTLPRIAELLASTVRAEQLVVRHLDRDRGRLTTVAAAALRPAAAPWPLVTSELSPDDLVTLGAWARQPTPAVLDGTADRRARLLGPVGDAAECLAAPLGDGDGPTGVFALASRARGRFDDAAAALAAAMAAPLGTALAGDLRLQEFARLREALEADRAALLQRLDRVAVVDSIVGADSGLRHVIARVDQVAPTDAPVLLFGETGSGKEVVARAIHQRSRRASGPIVRVNCGALPAGLLDSELFGHERGSFTGAVSARKGWFERADGGTLFLDEVAELPLDAQVRLLRILQDGTFERVGGQRSLNVDVRIVAATHRDLADMVRRGSFREDLWYRISVFPIDIPPLRARPQDVAALASHFAARAGVRLGGAPLALAPEDVALLARYDWPGNVRELAAVVERAAILGDGRRLRIDLALGRADGTGTRERGAALPVPEDIAPLDEAIRRHVVSALRATGGRIEGKDGAAMLLGINPHTLRARMRKLGIDWSRFRDASTYHGERP</sequence>
<keyword evidence="3" id="KW-0805">Transcription regulation</keyword>
<dbReference type="EMBL" id="CP007128">
    <property type="protein sequence ID" value="AHG91213.1"/>
    <property type="molecule type" value="Genomic_DNA"/>
</dbReference>
<dbReference type="InterPro" id="IPR027417">
    <property type="entry name" value="P-loop_NTPase"/>
</dbReference>
<feature type="domain" description="Sigma-54 factor interaction" evidence="7">
    <location>
        <begin position="198"/>
        <end position="427"/>
    </location>
</feature>
<dbReference type="Proteomes" id="UP000019151">
    <property type="component" value="Chromosome"/>
</dbReference>
<dbReference type="PROSITE" id="PS50045">
    <property type="entry name" value="SIGMA54_INTERACT_4"/>
    <property type="match status" value="1"/>
</dbReference>
<dbReference type="Gene3D" id="1.10.8.60">
    <property type="match status" value="1"/>
</dbReference>
<dbReference type="InterPro" id="IPR058031">
    <property type="entry name" value="AAA_lid_NorR"/>
</dbReference>
<dbReference type="SUPFAM" id="SSF55781">
    <property type="entry name" value="GAF domain-like"/>
    <property type="match status" value="1"/>
</dbReference>
<keyword evidence="4" id="KW-0238">DNA-binding</keyword>
<dbReference type="PANTHER" id="PTHR32071:SF117">
    <property type="entry name" value="PTS-DEPENDENT DIHYDROXYACETONE KINASE OPERON REGULATORY PROTEIN-RELATED"/>
    <property type="match status" value="1"/>
</dbReference>
<organism evidence="8 9">
    <name type="scientific">Gemmatirosa kalamazoonensis</name>
    <dbReference type="NCBI Taxonomy" id="861299"/>
    <lineage>
        <taxon>Bacteria</taxon>
        <taxon>Pseudomonadati</taxon>
        <taxon>Gemmatimonadota</taxon>
        <taxon>Gemmatimonadia</taxon>
        <taxon>Gemmatimonadales</taxon>
        <taxon>Gemmatimonadaceae</taxon>
        <taxon>Gemmatirosa</taxon>
    </lineage>
</organism>
<dbReference type="FunFam" id="3.40.50.300:FF:000006">
    <property type="entry name" value="DNA-binding transcriptional regulator NtrC"/>
    <property type="match status" value="1"/>
</dbReference>
<dbReference type="Gene3D" id="3.40.50.300">
    <property type="entry name" value="P-loop containing nucleotide triphosphate hydrolases"/>
    <property type="match status" value="1"/>
</dbReference>
<dbReference type="Pfam" id="PF00158">
    <property type="entry name" value="Sigma54_activat"/>
    <property type="match status" value="1"/>
</dbReference>
<evidence type="ECO:0000313" key="8">
    <source>
        <dbReference type="EMBL" id="AHG91213.1"/>
    </source>
</evidence>
<dbReference type="GO" id="GO:0006355">
    <property type="term" value="P:regulation of DNA-templated transcription"/>
    <property type="evidence" value="ECO:0007669"/>
    <property type="project" value="InterPro"/>
</dbReference>
<evidence type="ECO:0000313" key="9">
    <source>
        <dbReference type="Proteomes" id="UP000019151"/>
    </source>
</evidence>
<accession>W0RP38</accession>
<dbReference type="GO" id="GO:0005524">
    <property type="term" value="F:ATP binding"/>
    <property type="evidence" value="ECO:0007669"/>
    <property type="project" value="UniProtKB-KW"/>
</dbReference>
<dbReference type="SMART" id="SM00382">
    <property type="entry name" value="AAA"/>
    <property type="match status" value="1"/>
</dbReference>
<keyword evidence="2" id="KW-0067">ATP-binding</keyword>
<keyword evidence="5" id="KW-0010">Activator</keyword>
<dbReference type="InterPro" id="IPR003593">
    <property type="entry name" value="AAA+_ATPase"/>
</dbReference>
<dbReference type="RefSeq" id="WP_025412667.1">
    <property type="nucleotide sequence ID" value="NZ_CP007128.1"/>
</dbReference>
<proteinExistence type="predicted"/>
<evidence type="ECO:0000256" key="6">
    <source>
        <dbReference type="ARBA" id="ARBA00023163"/>
    </source>
</evidence>
<dbReference type="InterPro" id="IPR025944">
    <property type="entry name" value="Sigma_54_int_dom_CS"/>
</dbReference>
<evidence type="ECO:0000256" key="4">
    <source>
        <dbReference type="ARBA" id="ARBA00023125"/>
    </source>
</evidence>
<dbReference type="SUPFAM" id="SSF52540">
    <property type="entry name" value="P-loop containing nucleoside triphosphate hydrolases"/>
    <property type="match status" value="1"/>
</dbReference>
<evidence type="ECO:0000256" key="2">
    <source>
        <dbReference type="ARBA" id="ARBA00022840"/>
    </source>
</evidence>
<dbReference type="InterPro" id="IPR025943">
    <property type="entry name" value="Sigma_54_int_dom_ATP-bd_2"/>
</dbReference>